<comment type="caution">
    <text evidence="1">The sequence shown here is derived from an EMBL/GenBank/DDBJ whole genome shotgun (WGS) entry which is preliminary data.</text>
</comment>
<name>A0A840YPJ9_9SPHN</name>
<gene>
    <name evidence="1" type="ORF">FHT02_001409</name>
</gene>
<accession>A0A840YPJ9</accession>
<evidence type="ECO:0000313" key="2">
    <source>
        <dbReference type="Proteomes" id="UP000527143"/>
    </source>
</evidence>
<protein>
    <submittedName>
        <fullName evidence="1">Uncharacterized protein</fullName>
    </submittedName>
</protein>
<keyword evidence="2" id="KW-1185">Reference proteome</keyword>
<dbReference type="Proteomes" id="UP000527143">
    <property type="component" value="Unassembled WGS sequence"/>
</dbReference>
<organism evidence="1 2">
    <name type="scientific">Sphingomonas xinjiangensis</name>
    <dbReference type="NCBI Taxonomy" id="643568"/>
    <lineage>
        <taxon>Bacteria</taxon>
        <taxon>Pseudomonadati</taxon>
        <taxon>Pseudomonadota</taxon>
        <taxon>Alphaproteobacteria</taxon>
        <taxon>Sphingomonadales</taxon>
        <taxon>Sphingomonadaceae</taxon>
        <taxon>Sphingomonas</taxon>
    </lineage>
</organism>
<reference evidence="1 2" key="1">
    <citation type="submission" date="2020-08" db="EMBL/GenBank/DDBJ databases">
        <title>Genomic Encyclopedia of Type Strains, Phase IV (KMG-IV): sequencing the most valuable type-strain genomes for metagenomic binning, comparative biology and taxonomic classification.</title>
        <authorList>
            <person name="Goeker M."/>
        </authorList>
    </citation>
    <scope>NUCLEOTIDE SEQUENCE [LARGE SCALE GENOMIC DNA]</scope>
    <source>
        <strain evidence="1 2">DSM 26736</strain>
    </source>
</reference>
<dbReference type="EMBL" id="JACIJF010000003">
    <property type="protein sequence ID" value="MBB5710181.1"/>
    <property type="molecule type" value="Genomic_DNA"/>
</dbReference>
<proteinExistence type="predicted"/>
<dbReference type="AlphaFoldDB" id="A0A840YPJ9"/>
<evidence type="ECO:0000313" key="1">
    <source>
        <dbReference type="EMBL" id="MBB5710181.1"/>
    </source>
</evidence>
<sequence length="36" mass="3346">MLALVAAGVGPALGLNANGALVAATGAAVYGRANSY</sequence>